<accession>A0ABV0CXE5</accession>
<keyword evidence="2" id="KW-1185">Reference proteome</keyword>
<dbReference type="Pfam" id="PF09550">
    <property type="entry name" value="Phage_TAC_6"/>
    <property type="match status" value="1"/>
</dbReference>
<protein>
    <submittedName>
        <fullName evidence="1">Phage tail assembly chaperone</fullName>
    </submittedName>
</protein>
<organism evidence="1 2">
    <name type="scientific">Aurantiacibacter flavus</name>
    <dbReference type="NCBI Taxonomy" id="3145232"/>
    <lineage>
        <taxon>Bacteria</taxon>
        <taxon>Pseudomonadati</taxon>
        <taxon>Pseudomonadota</taxon>
        <taxon>Alphaproteobacteria</taxon>
        <taxon>Sphingomonadales</taxon>
        <taxon>Erythrobacteraceae</taxon>
        <taxon>Aurantiacibacter</taxon>
    </lineage>
</organism>
<evidence type="ECO:0000313" key="1">
    <source>
        <dbReference type="EMBL" id="MEN7537538.1"/>
    </source>
</evidence>
<sequence length="65" mass="7229">MSEHLSDSALRLCGELCRSLGWPPQDFWQATPAELFCIFANQNGDPAEGLTRGELAALLEQDRHD</sequence>
<evidence type="ECO:0000313" key="2">
    <source>
        <dbReference type="Proteomes" id="UP001484535"/>
    </source>
</evidence>
<comment type="caution">
    <text evidence="1">The sequence shown here is derived from an EMBL/GenBank/DDBJ whole genome shotgun (WGS) entry which is preliminary data.</text>
</comment>
<dbReference type="RefSeq" id="WP_346784988.1">
    <property type="nucleotide sequence ID" value="NZ_JBDLBR010000003.1"/>
</dbReference>
<gene>
    <name evidence="1" type="ORF">ABDJ38_10170</name>
</gene>
<proteinExistence type="predicted"/>
<name>A0ABV0CXE5_9SPHN</name>
<reference evidence="1 2" key="1">
    <citation type="submission" date="2024-05" db="EMBL/GenBank/DDBJ databases">
        <authorList>
            <person name="Park S."/>
        </authorList>
    </citation>
    <scope>NUCLEOTIDE SEQUENCE [LARGE SCALE GENOMIC DNA]</scope>
    <source>
        <strain evidence="1 2">DGU5</strain>
    </source>
</reference>
<dbReference type="InterPro" id="IPR019056">
    <property type="entry name" value="Phage_TAC_6"/>
</dbReference>
<dbReference type="EMBL" id="JBDLBR010000003">
    <property type="protein sequence ID" value="MEN7537538.1"/>
    <property type="molecule type" value="Genomic_DNA"/>
</dbReference>
<dbReference type="Proteomes" id="UP001484535">
    <property type="component" value="Unassembled WGS sequence"/>
</dbReference>